<dbReference type="Proteomes" id="UP000574390">
    <property type="component" value="Unassembled WGS sequence"/>
</dbReference>
<dbReference type="Pfam" id="PF01458">
    <property type="entry name" value="SUFBD_core"/>
    <property type="match status" value="1"/>
</dbReference>
<dbReference type="AlphaFoldDB" id="A0A7J6RYX0"/>
<organism evidence="3 4">
    <name type="scientific">Perkinsus olseni</name>
    <name type="common">Perkinsus atlanticus</name>
    <dbReference type="NCBI Taxonomy" id="32597"/>
    <lineage>
        <taxon>Eukaryota</taxon>
        <taxon>Sar</taxon>
        <taxon>Alveolata</taxon>
        <taxon>Perkinsozoa</taxon>
        <taxon>Perkinsea</taxon>
        <taxon>Perkinsida</taxon>
        <taxon>Perkinsidae</taxon>
        <taxon>Perkinsus</taxon>
    </lineage>
</organism>
<dbReference type="PANTHER" id="PTHR30508:SF1">
    <property type="entry name" value="UPF0051 PROTEIN ABCI8, CHLOROPLASTIC-RELATED"/>
    <property type="match status" value="1"/>
</dbReference>
<evidence type="ECO:0000259" key="2">
    <source>
        <dbReference type="Pfam" id="PF01458"/>
    </source>
</evidence>
<name>A0A7J6RYX0_PEROL</name>
<dbReference type="GO" id="GO:0016226">
    <property type="term" value="P:iron-sulfur cluster assembly"/>
    <property type="evidence" value="ECO:0007669"/>
    <property type="project" value="InterPro"/>
</dbReference>
<comment type="similarity">
    <text evidence="1">Belongs to the iron-sulfur cluster assembly SufBD family.</text>
</comment>
<dbReference type="PANTHER" id="PTHR30508">
    <property type="entry name" value="FES CLUSTER ASSEMBLY PROTEIN SUF"/>
    <property type="match status" value="1"/>
</dbReference>
<evidence type="ECO:0000313" key="3">
    <source>
        <dbReference type="EMBL" id="KAF4725889.1"/>
    </source>
</evidence>
<feature type="non-terminal residue" evidence="3">
    <location>
        <position position="1"/>
    </location>
</feature>
<dbReference type="SUPFAM" id="SSF101960">
    <property type="entry name" value="Stabilizer of iron transporter SufD"/>
    <property type="match status" value="1"/>
</dbReference>
<comment type="caution">
    <text evidence="3">The sequence shown here is derived from an EMBL/GenBank/DDBJ whole genome shotgun (WGS) entry which is preliminary data.</text>
</comment>
<proteinExistence type="inferred from homology"/>
<gene>
    <name evidence="3" type="ORF">FOZ62_017258</name>
</gene>
<feature type="domain" description="SUF system FeS cluster assembly SufBD core" evidence="2">
    <location>
        <begin position="73"/>
        <end position="108"/>
    </location>
</feature>
<accession>A0A7J6RYX0</accession>
<sequence length="137" mass="14360">TQGCKNYSKCDALLIGDNSTSSTLPVLQSSGVESAAATAGGEEGLRAKHDHDNADAAAPHHVNTGGGVDGQIIEHEASTSRVSADQLQYLMSRGLQESDVLSLLLVGFCEDVFTELPLEFAEEASAMLKERLRGSVG</sequence>
<dbReference type="InterPro" id="IPR037284">
    <property type="entry name" value="SUF_FeS_clus_asmbl_SufBD_sf"/>
</dbReference>
<dbReference type="EMBL" id="JABANM010018560">
    <property type="protein sequence ID" value="KAF4725889.1"/>
    <property type="molecule type" value="Genomic_DNA"/>
</dbReference>
<protein>
    <recommendedName>
        <fullName evidence="2">SUF system FeS cluster assembly SufBD core domain-containing protein</fullName>
    </recommendedName>
</protein>
<evidence type="ECO:0000256" key="1">
    <source>
        <dbReference type="ARBA" id="ARBA00043967"/>
    </source>
</evidence>
<evidence type="ECO:0000313" key="4">
    <source>
        <dbReference type="Proteomes" id="UP000574390"/>
    </source>
</evidence>
<dbReference type="InterPro" id="IPR055346">
    <property type="entry name" value="Fe-S_cluster_assembly_SufBD"/>
</dbReference>
<reference evidence="3 4" key="1">
    <citation type="submission" date="2020-04" db="EMBL/GenBank/DDBJ databases">
        <title>Perkinsus olseni comparative genomics.</title>
        <authorList>
            <person name="Bogema D.R."/>
        </authorList>
    </citation>
    <scope>NUCLEOTIDE SEQUENCE [LARGE SCALE GENOMIC DNA]</scope>
    <source>
        <strain evidence="3">ATCC PRA-205</strain>
    </source>
</reference>
<dbReference type="InterPro" id="IPR000825">
    <property type="entry name" value="SUF_FeS_clus_asmbl_SufBD_core"/>
</dbReference>